<dbReference type="Proteomes" id="UP001488838">
    <property type="component" value="Unassembled WGS sequence"/>
</dbReference>
<proteinExistence type="predicted"/>
<feature type="compositionally biased region" description="Basic residues" evidence="1">
    <location>
        <begin position="41"/>
        <end position="50"/>
    </location>
</feature>
<evidence type="ECO:0000256" key="1">
    <source>
        <dbReference type="SAM" id="MobiDB-lite"/>
    </source>
</evidence>
<reference evidence="2 3" key="1">
    <citation type="journal article" date="2023" name="bioRxiv">
        <title>Conserved and derived expression patterns and positive selection on dental genes reveal complex evolutionary context of ever-growing rodent molars.</title>
        <authorList>
            <person name="Calamari Z.T."/>
            <person name="Song A."/>
            <person name="Cohen E."/>
            <person name="Akter M."/>
            <person name="Roy R.D."/>
            <person name="Hallikas O."/>
            <person name="Christensen M.M."/>
            <person name="Li P."/>
            <person name="Marangoni P."/>
            <person name="Jernvall J."/>
            <person name="Klein O.D."/>
        </authorList>
    </citation>
    <scope>NUCLEOTIDE SEQUENCE [LARGE SCALE GENOMIC DNA]</scope>
    <source>
        <strain evidence="2">V071</strain>
    </source>
</reference>
<gene>
    <name evidence="2" type="ORF">U0070_001280</name>
</gene>
<accession>A0AAW0I4H1</accession>
<keyword evidence="3" id="KW-1185">Reference proteome</keyword>
<feature type="non-terminal residue" evidence="2">
    <location>
        <position position="154"/>
    </location>
</feature>
<dbReference type="AlphaFoldDB" id="A0AAW0I4H1"/>
<feature type="region of interest" description="Disordered" evidence="1">
    <location>
        <begin position="1"/>
        <end position="55"/>
    </location>
</feature>
<sequence length="154" mass="16692">MGLGSELEATWPRVAGSANQSPRFKLRQRPQLQLRLPKVPRPLRKPHRKGPRDMEEEDLLLALETFPSYLAILLCKQQKPTFPCLSKARMQCKEVVSTKATCVSLSGSGSGATPNTGLNQMTSCIGCTVEIGALSLGVEQEVPVAGAFVLEALM</sequence>
<comment type="caution">
    <text evidence="2">The sequence shown here is derived from an EMBL/GenBank/DDBJ whole genome shotgun (WGS) entry which is preliminary data.</text>
</comment>
<protein>
    <submittedName>
        <fullName evidence="2">Uncharacterized protein</fullName>
    </submittedName>
</protein>
<dbReference type="EMBL" id="JBBHLL010000224">
    <property type="protein sequence ID" value="KAK7809023.1"/>
    <property type="molecule type" value="Genomic_DNA"/>
</dbReference>
<evidence type="ECO:0000313" key="3">
    <source>
        <dbReference type="Proteomes" id="UP001488838"/>
    </source>
</evidence>
<evidence type="ECO:0000313" key="2">
    <source>
        <dbReference type="EMBL" id="KAK7809023.1"/>
    </source>
</evidence>
<organism evidence="2 3">
    <name type="scientific">Myodes glareolus</name>
    <name type="common">Bank vole</name>
    <name type="synonym">Clethrionomys glareolus</name>
    <dbReference type="NCBI Taxonomy" id="447135"/>
    <lineage>
        <taxon>Eukaryota</taxon>
        <taxon>Metazoa</taxon>
        <taxon>Chordata</taxon>
        <taxon>Craniata</taxon>
        <taxon>Vertebrata</taxon>
        <taxon>Euteleostomi</taxon>
        <taxon>Mammalia</taxon>
        <taxon>Eutheria</taxon>
        <taxon>Euarchontoglires</taxon>
        <taxon>Glires</taxon>
        <taxon>Rodentia</taxon>
        <taxon>Myomorpha</taxon>
        <taxon>Muroidea</taxon>
        <taxon>Cricetidae</taxon>
        <taxon>Arvicolinae</taxon>
        <taxon>Myodes</taxon>
    </lineage>
</organism>
<name>A0AAW0I4H1_MYOGA</name>